<dbReference type="PRINTS" id="PR01217">
    <property type="entry name" value="PRICHEXTENSN"/>
</dbReference>
<evidence type="ECO:0000313" key="2">
    <source>
        <dbReference type="EMBL" id="KAK2095822.1"/>
    </source>
</evidence>
<name>A0ABQ9UFH4_SAGOE</name>
<sequence length="289" mass="31249">MPTLDPGENKCTSVLPGSAHCLFPRLATLTPQDRCPLPSPQQRMRRTGFLHVLAAQGNQGWNAGAAGSAELACWVHKRRASANNAWLPRKSRCPKQSGAEKSNRRRLRGPSPAHLRHRLPGPCPAHLRHRLPGPCPAHLRHRLPGPSPAHLRHRLPGPRPAHLRHRLPGPSPAHLRLRLPGVEPRPPAPPPPGPEPRPPAPPPPGAEPRPPAPQPPEPEPRPPAPQPPRAEPRPPAPPPPGPLPGRAVPPPRSPPSEDLKSRRRHQAHHGPAPCCSRAQRAPRRPADGG</sequence>
<evidence type="ECO:0008006" key="4">
    <source>
        <dbReference type="Google" id="ProtNLM"/>
    </source>
</evidence>
<keyword evidence="3" id="KW-1185">Reference proteome</keyword>
<comment type="caution">
    <text evidence="2">The sequence shown here is derived from an EMBL/GenBank/DDBJ whole genome shotgun (WGS) entry which is preliminary data.</text>
</comment>
<protein>
    <recommendedName>
        <fullName evidence="4">Basic proline-rich protein-like</fullName>
    </recommendedName>
</protein>
<feature type="region of interest" description="Disordered" evidence="1">
    <location>
        <begin position="88"/>
        <end position="289"/>
    </location>
</feature>
<proteinExistence type="predicted"/>
<evidence type="ECO:0000313" key="3">
    <source>
        <dbReference type="Proteomes" id="UP001266305"/>
    </source>
</evidence>
<gene>
    <name evidence="2" type="ORF">P7K49_024856</name>
</gene>
<feature type="compositionally biased region" description="Pro residues" evidence="1">
    <location>
        <begin position="183"/>
        <end position="254"/>
    </location>
</feature>
<dbReference type="Proteomes" id="UP001266305">
    <property type="component" value="Unassembled WGS sequence"/>
</dbReference>
<evidence type="ECO:0000256" key="1">
    <source>
        <dbReference type="SAM" id="MobiDB-lite"/>
    </source>
</evidence>
<feature type="compositionally biased region" description="Basic residues" evidence="1">
    <location>
        <begin position="103"/>
        <end position="119"/>
    </location>
</feature>
<dbReference type="EMBL" id="JASSZA010000012">
    <property type="protein sequence ID" value="KAK2095822.1"/>
    <property type="molecule type" value="Genomic_DNA"/>
</dbReference>
<reference evidence="2 3" key="1">
    <citation type="submission" date="2023-05" db="EMBL/GenBank/DDBJ databases">
        <title>B98-5 Cell Line De Novo Hybrid Assembly: An Optical Mapping Approach.</title>
        <authorList>
            <person name="Kananen K."/>
            <person name="Auerbach J.A."/>
            <person name="Kautto E."/>
            <person name="Blachly J.S."/>
        </authorList>
    </citation>
    <scope>NUCLEOTIDE SEQUENCE [LARGE SCALE GENOMIC DNA]</scope>
    <source>
        <strain evidence="2">B95-8</strain>
        <tissue evidence="2">Cell line</tissue>
    </source>
</reference>
<accession>A0ABQ9UFH4</accession>
<feature type="compositionally biased region" description="Basic residues" evidence="1">
    <location>
        <begin position="150"/>
        <end position="167"/>
    </location>
</feature>
<organism evidence="2 3">
    <name type="scientific">Saguinus oedipus</name>
    <name type="common">Cotton-top tamarin</name>
    <name type="synonym">Oedipomidas oedipus</name>
    <dbReference type="NCBI Taxonomy" id="9490"/>
    <lineage>
        <taxon>Eukaryota</taxon>
        <taxon>Metazoa</taxon>
        <taxon>Chordata</taxon>
        <taxon>Craniata</taxon>
        <taxon>Vertebrata</taxon>
        <taxon>Euteleostomi</taxon>
        <taxon>Mammalia</taxon>
        <taxon>Eutheria</taxon>
        <taxon>Euarchontoglires</taxon>
        <taxon>Primates</taxon>
        <taxon>Haplorrhini</taxon>
        <taxon>Platyrrhini</taxon>
        <taxon>Cebidae</taxon>
        <taxon>Callitrichinae</taxon>
        <taxon>Saguinus</taxon>
    </lineage>
</organism>